<evidence type="ECO:0000256" key="7">
    <source>
        <dbReference type="SAM" id="Phobius"/>
    </source>
</evidence>
<feature type="transmembrane region" description="Helical" evidence="7">
    <location>
        <begin position="161"/>
        <end position="180"/>
    </location>
</feature>
<feature type="transmembrane region" description="Helical" evidence="7">
    <location>
        <begin position="17"/>
        <end position="36"/>
    </location>
</feature>
<accession>A0A1X0FR27</accession>
<evidence type="ECO:0000313" key="10">
    <source>
        <dbReference type="Proteomes" id="UP000192760"/>
    </source>
</evidence>
<feature type="transmembrane region" description="Helical" evidence="7">
    <location>
        <begin position="129"/>
        <end position="149"/>
    </location>
</feature>
<keyword evidence="11" id="KW-1185">Reference proteome</keyword>
<evidence type="ECO:0000256" key="3">
    <source>
        <dbReference type="ARBA" id="ARBA00022692"/>
    </source>
</evidence>
<reference evidence="8 11" key="2">
    <citation type="journal article" date="2019" name="Emerg. Microbes Infect.">
        <title>Comprehensive subspecies identification of 175 nontuberculous mycobacteria species based on 7547 genomic profiles.</title>
        <authorList>
            <person name="Matsumoto Y."/>
            <person name="Kinjo T."/>
            <person name="Motooka D."/>
            <person name="Nabeya D."/>
            <person name="Jung N."/>
            <person name="Uechi K."/>
            <person name="Horii T."/>
            <person name="Iida T."/>
            <person name="Fujita J."/>
            <person name="Nakamura S."/>
        </authorList>
    </citation>
    <scope>NUCLEOTIDE SEQUENCE [LARGE SCALE GENOMIC DNA]</scope>
    <source>
        <strain evidence="8 11">JCM 18113</strain>
    </source>
</reference>
<keyword evidence="2" id="KW-1003">Cell membrane</keyword>
<dbReference type="InterPro" id="IPR019108">
    <property type="entry name" value="Caa3_assmbl_CtaG-rel"/>
</dbReference>
<sequence length="323" mass="35391">MRVDPGPLTWDAAVQTWHLDLVSAAVVAALAAGYCWRYRRARAAAGAVRAANAACFGVGMLVWLLATISAIGAYAYVLFWVRALQVLLLLYVVPFFIAQAKPVTVFRDAVGPVARDRIDRMLASRFARVLVHPATTSVAMLATPWLLYLTPWYAAALQSEWIGAPTRILLVALGFGYFYARLQEDPVPRRYPQSISLLITVAEALGDGVLGLVIWQGPLIAMAYYAALHRSWGPDPRLDQTIGAGVLWILGDLVGWPFVLLLMRALSRDEKAHAVAVDAELDQAESAAKARGAESEGAEGQPPTPSGLWWENDPELRERFRRG</sequence>
<evidence type="ECO:0000256" key="5">
    <source>
        <dbReference type="ARBA" id="ARBA00023136"/>
    </source>
</evidence>
<dbReference type="GO" id="GO:0005886">
    <property type="term" value="C:plasma membrane"/>
    <property type="evidence" value="ECO:0007669"/>
    <property type="project" value="UniProtKB-SubCell"/>
</dbReference>
<dbReference type="Proteomes" id="UP000465812">
    <property type="component" value="Chromosome"/>
</dbReference>
<name>A0A1X0FR27_MYCNT</name>
<evidence type="ECO:0000256" key="4">
    <source>
        <dbReference type="ARBA" id="ARBA00022989"/>
    </source>
</evidence>
<feature type="transmembrane region" description="Helical" evidence="7">
    <location>
        <begin position="77"/>
        <end position="97"/>
    </location>
</feature>
<dbReference type="EMBL" id="AP022590">
    <property type="protein sequence ID" value="BBY36275.1"/>
    <property type="molecule type" value="Genomic_DNA"/>
</dbReference>
<dbReference type="RefSeq" id="WP_083096323.1">
    <property type="nucleotide sequence ID" value="NZ_AP022590.1"/>
</dbReference>
<evidence type="ECO:0000313" key="11">
    <source>
        <dbReference type="Proteomes" id="UP000465812"/>
    </source>
</evidence>
<feature type="transmembrane region" description="Helical" evidence="7">
    <location>
        <begin position="201"/>
        <end position="225"/>
    </location>
</feature>
<evidence type="ECO:0000313" key="9">
    <source>
        <dbReference type="EMBL" id="ORB04237.1"/>
    </source>
</evidence>
<protein>
    <submittedName>
        <fullName evidence="9">Copper resistance protein CopD</fullName>
    </submittedName>
</protein>
<evidence type="ECO:0000256" key="2">
    <source>
        <dbReference type="ARBA" id="ARBA00022475"/>
    </source>
</evidence>
<evidence type="ECO:0000256" key="6">
    <source>
        <dbReference type="SAM" id="MobiDB-lite"/>
    </source>
</evidence>
<feature type="transmembrane region" description="Helical" evidence="7">
    <location>
        <begin position="245"/>
        <end position="263"/>
    </location>
</feature>
<proteinExistence type="predicted"/>
<reference evidence="9 10" key="1">
    <citation type="submission" date="2017-02" db="EMBL/GenBank/DDBJ databases">
        <title>The new phylogeny of genus Mycobacterium.</title>
        <authorList>
            <person name="Tortoli E."/>
            <person name="Trovato A."/>
            <person name="Cirillo D.M."/>
        </authorList>
    </citation>
    <scope>NUCLEOTIDE SEQUENCE [LARGE SCALE GENOMIC DNA]</scope>
    <source>
        <strain evidence="9 10">DSM 45255</strain>
    </source>
</reference>
<keyword evidence="4 7" id="KW-1133">Transmembrane helix</keyword>
<gene>
    <name evidence="9" type="ORF">BST30_16715</name>
    <name evidence="8" type="ORF">MMAN_04090</name>
</gene>
<dbReference type="STRING" id="560555.BST30_16715"/>
<organism evidence="9 10">
    <name type="scientific">Mycobacterium mantenii</name>
    <dbReference type="NCBI Taxonomy" id="560555"/>
    <lineage>
        <taxon>Bacteria</taxon>
        <taxon>Bacillati</taxon>
        <taxon>Actinomycetota</taxon>
        <taxon>Actinomycetes</taxon>
        <taxon>Mycobacteriales</taxon>
        <taxon>Mycobacteriaceae</taxon>
        <taxon>Mycobacterium</taxon>
        <taxon>Mycobacterium avium complex (MAC)</taxon>
    </lineage>
</organism>
<keyword evidence="3 7" id="KW-0812">Transmembrane</keyword>
<dbReference type="AlphaFoldDB" id="A0A1X0FR27"/>
<evidence type="ECO:0000313" key="8">
    <source>
        <dbReference type="EMBL" id="BBY36275.1"/>
    </source>
</evidence>
<reference evidence="8" key="3">
    <citation type="submission" date="2020-02" db="EMBL/GenBank/DDBJ databases">
        <authorList>
            <person name="Matsumoto Y."/>
            <person name="Kinjo T."/>
            <person name="Motooka D."/>
            <person name="Nabeya D."/>
            <person name="Jung N."/>
            <person name="Uechi K."/>
            <person name="Horii T."/>
            <person name="Iida T."/>
            <person name="Fujita J."/>
            <person name="Nakamura S."/>
        </authorList>
    </citation>
    <scope>NUCLEOTIDE SEQUENCE</scope>
    <source>
        <strain evidence="8">JCM 18113</strain>
    </source>
</reference>
<feature type="transmembrane region" description="Helical" evidence="7">
    <location>
        <begin position="48"/>
        <end position="71"/>
    </location>
</feature>
<dbReference type="Pfam" id="PF09678">
    <property type="entry name" value="Caa3_CtaG"/>
    <property type="match status" value="1"/>
</dbReference>
<dbReference type="Proteomes" id="UP000192760">
    <property type="component" value="Unassembled WGS sequence"/>
</dbReference>
<keyword evidence="5 7" id="KW-0472">Membrane</keyword>
<feature type="region of interest" description="Disordered" evidence="6">
    <location>
        <begin position="286"/>
        <end position="323"/>
    </location>
</feature>
<comment type="subcellular location">
    <subcellularLocation>
        <location evidence="1">Cell membrane</location>
        <topology evidence="1">Multi-pass membrane protein</topology>
    </subcellularLocation>
</comment>
<evidence type="ECO:0000256" key="1">
    <source>
        <dbReference type="ARBA" id="ARBA00004651"/>
    </source>
</evidence>
<dbReference type="EMBL" id="MVHW01000019">
    <property type="protein sequence ID" value="ORB04237.1"/>
    <property type="molecule type" value="Genomic_DNA"/>
</dbReference>
<feature type="compositionally biased region" description="Basic and acidic residues" evidence="6">
    <location>
        <begin position="314"/>
        <end position="323"/>
    </location>
</feature>